<dbReference type="GO" id="GO:0005634">
    <property type="term" value="C:nucleus"/>
    <property type="evidence" value="ECO:0007669"/>
    <property type="project" value="UniProtKB-SubCell"/>
</dbReference>
<keyword evidence="10" id="KW-1185">Reference proteome</keyword>
<dbReference type="FunFam" id="2.20.25.80:FF:000006">
    <property type="entry name" value="WRKY transcription factor"/>
    <property type="match status" value="2"/>
</dbReference>
<evidence type="ECO:0000313" key="10">
    <source>
        <dbReference type="Proteomes" id="UP000298416"/>
    </source>
</evidence>
<dbReference type="InterPro" id="IPR003657">
    <property type="entry name" value="WRKY_dom"/>
</dbReference>
<dbReference type="Pfam" id="PF03106">
    <property type="entry name" value="WRKY"/>
    <property type="match status" value="2"/>
</dbReference>
<dbReference type="AlphaFoldDB" id="A0A8X9AD93"/>
<accession>A0A8X9AD93</accession>
<dbReference type="PANTHER" id="PTHR31221:SF90">
    <property type="entry name" value="WRKY TRANSCRIPTION FACTOR 44"/>
    <property type="match status" value="1"/>
</dbReference>
<keyword evidence="5" id="KW-0804">Transcription</keyword>
<dbReference type="Gene3D" id="2.20.25.80">
    <property type="entry name" value="WRKY domain"/>
    <property type="match status" value="2"/>
</dbReference>
<dbReference type="PANTHER" id="PTHR31221">
    <property type="entry name" value="WRKY TRANSCRIPTION FACTOR PROTEIN 1-RELATED"/>
    <property type="match status" value="1"/>
</dbReference>
<gene>
    <name evidence="9" type="ORF">SASPL_102298</name>
</gene>
<dbReference type="InterPro" id="IPR044810">
    <property type="entry name" value="WRKY_plant"/>
</dbReference>
<keyword evidence="2" id="KW-0677">Repeat</keyword>
<dbReference type="EMBL" id="PNBA02000001">
    <property type="protein sequence ID" value="KAG6437383.1"/>
    <property type="molecule type" value="Genomic_DNA"/>
</dbReference>
<dbReference type="InterPro" id="IPR036576">
    <property type="entry name" value="WRKY_dom_sf"/>
</dbReference>
<dbReference type="SMART" id="SM00774">
    <property type="entry name" value="WRKY"/>
    <property type="match status" value="2"/>
</dbReference>
<sequence>MYQYVLTLSMGIMDGCMMRVIAVATVMMEIKEKEKIVIAKPVACRPRFSNPKSLSVLLSVTTDASPPPANTEAATVIRPTTVRFKPDSILDLDEAAACIPTKRDLESNTACSVVYKPIAKLVSRTTVSLLSNLGGNGIAPTQEVGEDGNRVNSNQVTHQSGTKLEIHPDFPTQSEHRATTPVENHAQETKFSIPANIRDRTSYDGHNWRKYGQKQVKGSEYPRSYYKCTYPNCPVKKKVEKSLDGQIAEIVYNGEHNHLKPQPPDHTPADGHTQTPVYDAARKEVQSHVINQQAEAVRAHQGGSDIQDFTESSNQSTFSSTPPTNYTVASAACNAGPSVSHNSLGECDEVGRFVDAEGGAFRSKRTESDNQLPRASMAGEASSIVVQNHTDSGIIGDGYRWRKYGQKVVRGKMYPRSYYRCTHRDCNVRKYVERTSEDPGTFITTYEGKHSHAMPMKTANVEASKTSAKN</sequence>
<comment type="subcellular location">
    <subcellularLocation>
        <location evidence="1">Nucleus</location>
    </subcellularLocation>
</comment>
<dbReference type="GO" id="GO:0043565">
    <property type="term" value="F:sequence-specific DNA binding"/>
    <property type="evidence" value="ECO:0007669"/>
    <property type="project" value="InterPro"/>
</dbReference>
<evidence type="ECO:0000256" key="3">
    <source>
        <dbReference type="ARBA" id="ARBA00023015"/>
    </source>
</evidence>
<dbReference type="GO" id="GO:0003700">
    <property type="term" value="F:DNA-binding transcription factor activity"/>
    <property type="evidence" value="ECO:0007669"/>
    <property type="project" value="InterPro"/>
</dbReference>
<feature type="domain" description="WRKY" evidence="8">
    <location>
        <begin position="390"/>
        <end position="455"/>
    </location>
</feature>
<keyword evidence="3" id="KW-0805">Transcription regulation</keyword>
<evidence type="ECO:0000256" key="4">
    <source>
        <dbReference type="ARBA" id="ARBA00023125"/>
    </source>
</evidence>
<reference evidence="9" key="1">
    <citation type="submission" date="2018-01" db="EMBL/GenBank/DDBJ databases">
        <authorList>
            <person name="Mao J.F."/>
        </authorList>
    </citation>
    <scope>NUCLEOTIDE SEQUENCE</scope>
    <source>
        <strain evidence="9">Huo1</strain>
        <tissue evidence="9">Leaf</tissue>
    </source>
</reference>
<feature type="compositionally biased region" description="Polar residues" evidence="7">
    <location>
        <begin position="307"/>
        <end position="322"/>
    </location>
</feature>
<evidence type="ECO:0000259" key="8">
    <source>
        <dbReference type="PROSITE" id="PS50811"/>
    </source>
</evidence>
<proteinExistence type="predicted"/>
<comment type="caution">
    <text evidence="9">The sequence shown here is derived from an EMBL/GenBank/DDBJ whole genome shotgun (WGS) entry which is preliminary data.</text>
</comment>
<evidence type="ECO:0000313" key="9">
    <source>
        <dbReference type="EMBL" id="KAG6437383.1"/>
    </source>
</evidence>
<evidence type="ECO:0000256" key="6">
    <source>
        <dbReference type="ARBA" id="ARBA00023242"/>
    </source>
</evidence>
<evidence type="ECO:0000256" key="2">
    <source>
        <dbReference type="ARBA" id="ARBA00022737"/>
    </source>
</evidence>
<feature type="domain" description="WRKY" evidence="8">
    <location>
        <begin position="204"/>
        <end position="261"/>
    </location>
</feature>
<feature type="region of interest" description="Disordered" evidence="7">
    <location>
        <begin position="300"/>
        <end position="322"/>
    </location>
</feature>
<keyword evidence="6" id="KW-0539">Nucleus</keyword>
<organism evidence="9">
    <name type="scientific">Salvia splendens</name>
    <name type="common">Scarlet sage</name>
    <dbReference type="NCBI Taxonomy" id="180675"/>
    <lineage>
        <taxon>Eukaryota</taxon>
        <taxon>Viridiplantae</taxon>
        <taxon>Streptophyta</taxon>
        <taxon>Embryophyta</taxon>
        <taxon>Tracheophyta</taxon>
        <taxon>Spermatophyta</taxon>
        <taxon>Magnoliopsida</taxon>
        <taxon>eudicotyledons</taxon>
        <taxon>Gunneridae</taxon>
        <taxon>Pentapetalae</taxon>
        <taxon>asterids</taxon>
        <taxon>lamiids</taxon>
        <taxon>Lamiales</taxon>
        <taxon>Lamiaceae</taxon>
        <taxon>Nepetoideae</taxon>
        <taxon>Mentheae</taxon>
        <taxon>Salviinae</taxon>
        <taxon>Salvia</taxon>
        <taxon>Salvia subgen. Calosphace</taxon>
        <taxon>core Calosphace</taxon>
    </lineage>
</organism>
<keyword evidence="4" id="KW-0238">DNA-binding</keyword>
<protein>
    <recommendedName>
        <fullName evidence="8">WRKY domain-containing protein</fullName>
    </recommendedName>
</protein>
<dbReference type="Proteomes" id="UP000298416">
    <property type="component" value="Unassembled WGS sequence"/>
</dbReference>
<evidence type="ECO:0000256" key="7">
    <source>
        <dbReference type="SAM" id="MobiDB-lite"/>
    </source>
</evidence>
<evidence type="ECO:0000256" key="5">
    <source>
        <dbReference type="ARBA" id="ARBA00023163"/>
    </source>
</evidence>
<name>A0A8X9AD93_SALSN</name>
<dbReference type="SUPFAM" id="SSF118290">
    <property type="entry name" value="WRKY DNA-binding domain"/>
    <property type="match status" value="2"/>
</dbReference>
<dbReference type="PROSITE" id="PS50811">
    <property type="entry name" value="WRKY"/>
    <property type="match status" value="2"/>
</dbReference>
<reference evidence="9" key="2">
    <citation type="submission" date="2020-08" db="EMBL/GenBank/DDBJ databases">
        <title>Plant Genome Project.</title>
        <authorList>
            <person name="Zhang R.-G."/>
        </authorList>
    </citation>
    <scope>NUCLEOTIDE SEQUENCE</scope>
    <source>
        <strain evidence="9">Huo1</strain>
        <tissue evidence="9">Leaf</tissue>
    </source>
</reference>
<evidence type="ECO:0000256" key="1">
    <source>
        <dbReference type="ARBA" id="ARBA00004123"/>
    </source>
</evidence>